<evidence type="ECO:0000313" key="3">
    <source>
        <dbReference type="Proteomes" id="UP001620645"/>
    </source>
</evidence>
<dbReference type="EMBL" id="JBICCN010000026">
    <property type="protein sequence ID" value="KAL3101768.1"/>
    <property type="molecule type" value="Genomic_DNA"/>
</dbReference>
<feature type="region of interest" description="Disordered" evidence="1">
    <location>
        <begin position="129"/>
        <end position="155"/>
    </location>
</feature>
<keyword evidence="3" id="KW-1185">Reference proteome</keyword>
<feature type="compositionally biased region" description="Low complexity" evidence="1">
    <location>
        <begin position="129"/>
        <end position="147"/>
    </location>
</feature>
<protein>
    <submittedName>
        <fullName evidence="2">Uncharacterized protein</fullName>
    </submittedName>
</protein>
<dbReference type="AlphaFoldDB" id="A0ABD2KGA8"/>
<gene>
    <name evidence="2" type="ORF">niasHS_003177</name>
</gene>
<proteinExistence type="predicted"/>
<organism evidence="2 3">
    <name type="scientific">Heterodera schachtii</name>
    <name type="common">Sugarbeet cyst nematode worm</name>
    <name type="synonym">Tylenchus schachtii</name>
    <dbReference type="NCBI Taxonomy" id="97005"/>
    <lineage>
        <taxon>Eukaryota</taxon>
        <taxon>Metazoa</taxon>
        <taxon>Ecdysozoa</taxon>
        <taxon>Nematoda</taxon>
        <taxon>Chromadorea</taxon>
        <taxon>Rhabditida</taxon>
        <taxon>Tylenchina</taxon>
        <taxon>Tylenchomorpha</taxon>
        <taxon>Tylenchoidea</taxon>
        <taxon>Heteroderidae</taxon>
        <taxon>Heteroderinae</taxon>
        <taxon>Heterodera</taxon>
    </lineage>
</organism>
<accession>A0ABD2KGA8</accession>
<dbReference type="Proteomes" id="UP001620645">
    <property type="component" value="Unassembled WGS sequence"/>
</dbReference>
<name>A0ABD2KGA8_HETSC</name>
<evidence type="ECO:0000256" key="1">
    <source>
        <dbReference type="SAM" id="MobiDB-lite"/>
    </source>
</evidence>
<evidence type="ECO:0000313" key="2">
    <source>
        <dbReference type="EMBL" id="KAL3101768.1"/>
    </source>
</evidence>
<reference evidence="2 3" key="1">
    <citation type="submission" date="2024-10" db="EMBL/GenBank/DDBJ databases">
        <authorList>
            <person name="Kim D."/>
        </authorList>
    </citation>
    <scope>NUCLEOTIDE SEQUENCE [LARGE SCALE GENOMIC DNA]</scope>
    <source>
        <strain evidence="2">Taebaek</strain>
    </source>
</reference>
<sequence>MLVVPSVAPWLFCRANWLMRNVLFCALSKIILVTSQSDHLEHFLPSLPPLNHHHHQFLSLVEIVSSPLDELLFGTFALAIRWPKFLRAFEVFTSSHHAQHVQCHVRLNLRRAEQPPKSVVADVIPMGSQSNSSAVASSNSGAASSSGGRREGGGRRVAMRMHFRHRRRAGAVASPDGARLIDPKLKVVKTFCDRGETVYIRRREELEQQHRN</sequence>
<comment type="caution">
    <text evidence="2">The sequence shown here is derived from an EMBL/GenBank/DDBJ whole genome shotgun (WGS) entry which is preliminary data.</text>
</comment>